<evidence type="ECO:0000313" key="1">
    <source>
        <dbReference type="EMBL" id="OGD71882.1"/>
    </source>
</evidence>
<evidence type="ECO:0000313" key="2">
    <source>
        <dbReference type="Proteomes" id="UP000177390"/>
    </source>
</evidence>
<dbReference type="AlphaFoldDB" id="A0A1F5EWX6"/>
<comment type="caution">
    <text evidence="1">The sequence shown here is derived from an EMBL/GenBank/DDBJ whole genome shotgun (WGS) entry which is preliminary data.</text>
</comment>
<accession>A0A1F5EWX6</accession>
<organism evidence="1 2">
    <name type="scientific">Candidatus Collierbacteria bacterium RIFCSPHIGHO2_02_FULL_49_10</name>
    <dbReference type="NCBI Taxonomy" id="1817723"/>
    <lineage>
        <taxon>Bacteria</taxon>
        <taxon>Candidatus Collieribacteriota</taxon>
    </lineage>
</organism>
<dbReference type="EMBL" id="MFAH01000013">
    <property type="protein sequence ID" value="OGD71882.1"/>
    <property type="molecule type" value="Genomic_DNA"/>
</dbReference>
<name>A0A1F5EWX6_9BACT</name>
<proteinExistence type="predicted"/>
<dbReference type="Proteomes" id="UP000177390">
    <property type="component" value="Unassembled WGS sequence"/>
</dbReference>
<protein>
    <submittedName>
        <fullName evidence="1">Uncharacterized protein</fullName>
    </submittedName>
</protein>
<sequence>MPEKRNGKQFEYPPTKKEVYRAMRQQALISFRFHTDPRVTVEEYAAALETALAPLKKYKGTEKYTLEELAILAGIPENKRLRRLYEHEGNHAQQIRRVVAGMGMDTIPEFVVYYCPIMADMYQFGNAVGLIETSGITGLDREQLIEFETRLTFQMMRTTQNSVGDLYIIGAVIFAKVISHFRQPK</sequence>
<gene>
    <name evidence="1" type="ORF">A3D09_03375</name>
</gene>
<reference evidence="1 2" key="1">
    <citation type="journal article" date="2016" name="Nat. Commun.">
        <title>Thousands of microbial genomes shed light on interconnected biogeochemical processes in an aquifer system.</title>
        <authorList>
            <person name="Anantharaman K."/>
            <person name="Brown C.T."/>
            <person name="Hug L.A."/>
            <person name="Sharon I."/>
            <person name="Castelle C.J."/>
            <person name="Probst A.J."/>
            <person name="Thomas B.C."/>
            <person name="Singh A."/>
            <person name="Wilkins M.J."/>
            <person name="Karaoz U."/>
            <person name="Brodie E.L."/>
            <person name="Williams K.H."/>
            <person name="Hubbard S.S."/>
            <person name="Banfield J.F."/>
        </authorList>
    </citation>
    <scope>NUCLEOTIDE SEQUENCE [LARGE SCALE GENOMIC DNA]</scope>
</reference>